<name>A0A423HS55_9PSED</name>
<sequence length="167" mass="17408">MSRIYGVAAALLVGVLLFGLGWMARGDHVQAQAAQEQSDRLAKAFAQGQALGVVRDRVVTQYVDRVQVVEKKGATIIKEVPVYVSAKADAACTVNAGFVRLHDYAASGQPLPAPDPAGDADAAPSGIALSTVAETVAGNYTSCQQNAEQLTQLQALLLQYQGAAKAP</sequence>
<dbReference type="AlphaFoldDB" id="A0A423HS55"/>
<dbReference type="EMBL" id="MOBM01000014">
    <property type="protein sequence ID" value="RON16054.1"/>
    <property type="molecule type" value="Genomic_DNA"/>
</dbReference>
<comment type="caution">
    <text evidence="1">The sequence shown here is derived from an EMBL/GenBank/DDBJ whole genome shotgun (WGS) entry which is preliminary data.</text>
</comment>
<reference evidence="1 2" key="1">
    <citation type="submission" date="2016-10" db="EMBL/GenBank/DDBJ databases">
        <title>Comparative genome analysis of multiple Pseudomonas spp. focuses on biocontrol and plant growth promoting traits.</title>
        <authorList>
            <person name="Tao X.-Y."/>
            <person name="Taylor C.G."/>
        </authorList>
    </citation>
    <scope>NUCLEOTIDE SEQUENCE [LARGE SCALE GENOMIC DNA]</scope>
    <source>
        <strain evidence="1 2">36C6</strain>
    </source>
</reference>
<protein>
    <submittedName>
        <fullName evidence="1">Uncharacterized protein</fullName>
    </submittedName>
</protein>
<evidence type="ECO:0000313" key="1">
    <source>
        <dbReference type="EMBL" id="RON16054.1"/>
    </source>
</evidence>
<proteinExistence type="predicted"/>
<dbReference type="Proteomes" id="UP000284002">
    <property type="component" value="Unassembled WGS sequence"/>
</dbReference>
<evidence type="ECO:0000313" key="2">
    <source>
        <dbReference type="Proteomes" id="UP000284002"/>
    </source>
</evidence>
<accession>A0A423HS55</accession>
<organism evidence="1 2">
    <name type="scientific">Pseudomonas frederiksbergensis</name>
    <dbReference type="NCBI Taxonomy" id="104087"/>
    <lineage>
        <taxon>Bacteria</taxon>
        <taxon>Pseudomonadati</taxon>
        <taxon>Pseudomonadota</taxon>
        <taxon>Gammaproteobacteria</taxon>
        <taxon>Pseudomonadales</taxon>
        <taxon>Pseudomonadaceae</taxon>
        <taxon>Pseudomonas</taxon>
    </lineage>
</organism>
<gene>
    <name evidence="1" type="ORF">BK662_11540</name>
</gene>
<dbReference type="RefSeq" id="WP_123358256.1">
    <property type="nucleotide sequence ID" value="NZ_MOBM01000014.1"/>
</dbReference>